<gene>
    <name evidence="1" type="ORF">HNR05_000133</name>
</gene>
<reference evidence="1 2" key="1">
    <citation type="submission" date="2020-07" db="EMBL/GenBank/DDBJ databases">
        <title>Sequencing the genomes of 1000 actinobacteria strains.</title>
        <authorList>
            <person name="Klenk H.-P."/>
        </authorList>
    </citation>
    <scope>NUCLEOTIDE SEQUENCE [LARGE SCALE GENOMIC DNA]</scope>
    <source>
        <strain evidence="1 2">LI1</strain>
    </source>
</reference>
<dbReference type="RefSeq" id="WP_179577264.1">
    <property type="nucleotide sequence ID" value="NZ_JACCFM010000001.1"/>
</dbReference>
<comment type="caution">
    <text evidence="1">The sequence shown here is derived from an EMBL/GenBank/DDBJ whole genome shotgun (WGS) entry which is preliminary data.</text>
</comment>
<dbReference type="EMBL" id="JACCFM010000001">
    <property type="protein sequence ID" value="NYJ18342.1"/>
    <property type="molecule type" value="Genomic_DNA"/>
</dbReference>
<accession>A0A7Z0EB00</accession>
<dbReference type="SUPFAM" id="SSF46785">
    <property type="entry name" value="Winged helix' DNA-binding domain"/>
    <property type="match status" value="1"/>
</dbReference>
<dbReference type="InterPro" id="IPR036390">
    <property type="entry name" value="WH_DNA-bd_sf"/>
</dbReference>
<evidence type="ECO:0000313" key="1">
    <source>
        <dbReference type="EMBL" id="NYJ18342.1"/>
    </source>
</evidence>
<dbReference type="Proteomes" id="UP000537260">
    <property type="component" value="Unassembled WGS sequence"/>
</dbReference>
<evidence type="ECO:0000313" key="2">
    <source>
        <dbReference type="Proteomes" id="UP000537260"/>
    </source>
</evidence>
<dbReference type="InterPro" id="IPR011991">
    <property type="entry name" value="ArsR-like_HTH"/>
</dbReference>
<keyword evidence="2" id="KW-1185">Reference proteome</keyword>
<dbReference type="Gene3D" id="1.10.10.10">
    <property type="entry name" value="Winged helix-like DNA-binding domain superfamily/Winged helix DNA-binding domain"/>
    <property type="match status" value="1"/>
</dbReference>
<sequence>MPDDERIDARHAALASGARRRVLAALQESAQPLDAASVAARIELHVTTTRFHLNRLEDAGLVRRAAPRAGTRGRPRVLYTSDPSVRSVEAHRDLVAVLSSSLGEDDDGGRARAIRAGESWSQKYEQELNHATGPGVDALVGLLDRLGYDAVSDSHLITLRACPFREEALRNPDVVCGVHLGLLRGAAEVLGQENHTVSLRPFTGPGRCEIELSAEWFPQGEGFSRPD</sequence>
<dbReference type="InterPro" id="IPR036388">
    <property type="entry name" value="WH-like_DNA-bd_sf"/>
</dbReference>
<dbReference type="AlphaFoldDB" id="A0A7Z0EB00"/>
<dbReference type="CDD" id="cd00090">
    <property type="entry name" value="HTH_ARSR"/>
    <property type="match status" value="1"/>
</dbReference>
<dbReference type="Pfam" id="PF12840">
    <property type="entry name" value="HTH_20"/>
    <property type="match status" value="1"/>
</dbReference>
<proteinExistence type="predicted"/>
<protein>
    <submittedName>
        <fullName evidence="1">Putative ArsR family transcriptional regulator</fullName>
    </submittedName>
</protein>
<organism evidence="1 2">
    <name type="scientific">Glaciibacter psychrotolerans</name>
    <dbReference type="NCBI Taxonomy" id="670054"/>
    <lineage>
        <taxon>Bacteria</taxon>
        <taxon>Bacillati</taxon>
        <taxon>Actinomycetota</taxon>
        <taxon>Actinomycetes</taxon>
        <taxon>Micrococcales</taxon>
        <taxon>Microbacteriaceae</taxon>
        <taxon>Glaciibacter</taxon>
    </lineage>
</organism>
<name>A0A7Z0EB00_9MICO</name>